<dbReference type="EC" id="3.2.2.31" evidence="3 13"/>
<feature type="domain" description="Adenine DNA glycosylase C-terminal" evidence="14">
    <location>
        <begin position="52"/>
        <end position="160"/>
    </location>
</feature>
<comment type="catalytic activity">
    <reaction evidence="1 13">
        <text>Hydrolyzes free adenine bases from 7,8-dihydro-8-oxoguanine:adenine mismatched double-stranded DNA, leaving an apurinic site.</text>
        <dbReference type="EC" id="3.2.2.31"/>
    </reaction>
</comment>
<protein>
    <recommendedName>
        <fullName evidence="4 13">Adenine DNA glycosylase</fullName>
        <ecNumber evidence="3 13">3.2.2.31</ecNumber>
    </recommendedName>
</protein>
<dbReference type="AlphaFoldDB" id="J3YTP5"/>
<dbReference type="GO" id="GO:0034039">
    <property type="term" value="F:8-oxo-7,8-dihydroguanine DNA N-glycosylase activity"/>
    <property type="evidence" value="ECO:0007669"/>
    <property type="project" value="TreeGrafter"/>
</dbReference>
<sequence length="175" mass="20627">MDLGATLCTRSNPKCEQCPLSIGCQAYSNHNWIDYPGKKPKKTLPEKTALFLLLQDTNNHIWLEQRPLRSIWGGLFSFPQFYEFKELLCWFDEHDLPINEHFKKMVPFRHKFSHFQLNIVPIWYKFFNNQRCIHKKNGLWYNLNQPPKVGLAAPVKGLLTQLTISKKNNLLEIIN</sequence>
<comment type="similarity">
    <text evidence="2 13">Belongs to the Nth/MutY family.</text>
</comment>
<dbReference type="PANTHER" id="PTHR42944:SF1">
    <property type="entry name" value="ADENINE DNA GLYCOSYLASE"/>
    <property type="match status" value="1"/>
</dbReference>
<dbReference type="InterPro" id="IPR011257">
    <property type="entry name" value="DNA_glycosylase"/>
</dbReference>
<dbReference type="SUPFAM" id="SSF48150">
    <property type="entry name" value="DNA-glycosylase"/>
    <property type="match status" value="1"/>
</dbReference>
<dbReference type="GO" id="GO:0046872">
    <property type="term" value="F:metal ion binding"/>
    <property type="evidence" value="ECO:0007669"/>
    <property type="project" value="UniProtKB-UniRule"/>
</dbReference>
<gene>
    <name evidence="15" type="ORF">A35E_00549</name>
</gene>
<evidence type="ECO:0000256" key="5">
    <source>
        <dbReference type="ARBA" id="ARBA00022485"/>
    </source>
</evidence>
<dbReference type="HOGENOM" id="CLU_1642236_0_0_6"/>
<dbReference type="CDD" id="cd03431">
    <property type="entry name" value="NUDIX_DNA_Glycosylase_C-MutY"/>
    <property type="match status" value="1"/>
</dbReference>
<dbReference type="InterPro" id="IPR015797">
    <property type="entry name" value="NUDIX_hydrolase-like_dom_sf"/>
</dbReference>
<evidence type="ECO:0000256" key="9">
    <source>
        <dbReference type="ARBA" id="ARBA00023004"/>
    </source>
</evidence>
<evidence type="ECO:0000256" key="4">
    <source>
        <dbReference type="ARBA" id="ARBA00022023"/>
    </source>
</evidence>
<evidence type="ECO:0000256" key="13">
    <source>
        <dbReference type="RuleBase" id="RU365096"/>
    </source>
</evidence>
<name>J3YTP5_9ENTR</name>
<keyword evidence="6" id="KW-0479">Metal-binding</keyword>
<dbReference type="PATRIC" id="fig|134287.3.peg.523"/>
<evidence type="ECO:0000256" key="11">
    <source>
        <dbReference type="ARBA" id="ARBA00023204"/>
    </source>
</evidence>
<dbReference type="Pfam" id="PF10576">
    <property type="entry name" value="EndIII_4Fe-2S"/>
    <property type="match status" value="1"/>
</dbReference>
<evidence type="ECO:0000256" key="12">
    <source>
        <dbReference type="ARBA" id="ARBA00023295"/>
    </source>
</evidence>
<organism evidence="15 16">
    <name type="scientific">secondary endosymbiont of Heteropsylla cubana</name>
    <dbReference type="NCBI Taxonomy" id="134287"/>
    <lineage>
        <taxon>Bacteria</taxon>
        <taxon>Pseudomonadati</taxon>
        <taxon>Pseudomonadota</taxon>
        <taxon>Gammaproteobacteria</taxon>
        <taxon>Enterobacterales</taxon>
        <taxon>Enterobacteriaceae</taxon>
        <taxon>aphid secondary symbionts</taxon>
    </lineage>
</organism>
<dbReference type="STRING" id="134287.A35E_00549"/>
<accession>J3YTP5</accession>
<evidence type="ECO:0000256" key="2">
    <source>
        <dbReference type="ARBA" id="ARBA00008343"/>
    </source>
</evidence>
<dbReference type="GO" id="GO:0035485">
    <property type="term" value="F:adenine/guanine mispair binding"/>
    <property type="evidence" value="ECO:0007669"/>
    <property type="project" value="TreeGrafter"/>
</dbReference>
<dbReference type="SUPFAM" id="SSF55811">
    <property type="entry name" value="Nudix"/>
    <property type="match status" value="1"/>
</dbReference>
<evidence type="ECO:0000313" key="15">
    <source>
        <dbReference type="EMBL" id="AFP85838.1"/>
    </source>
</evidence>
<evidence type="ECO:0000256" key="10">
    <source>
        <dbReference type="ARBA" id="ARBA00023014"/>
    </source>
</evidence>
<keyword evidence="12 13" id="KW-0326">Glycosidase</keyword>
<keyword evidence="10" id="KW-0411">Iron-sulfur</keyword>
<dbReference type="GO" id="GO:0032357">
    <property type="term" value="F:oxidized purine DNA binding"/>
    <property type="evidence" value="ECO:0007669"/>
    <property type="project" value="TreeGrafter"/>
</dbReference>
<keyword evidence="5" id="KW-0004">4Fe-4S</keyword>
<dbReference type="Pfam" id="PF14815">
    <property type="entry name" value="NUDIX_4"/>
    <property type="match status" value="1"/>
</dbReference>
<dbReference type="InterPro" id="IPR003651">
    <property type="entry name" value="Endonuclease3_FeS-loop_motif"/>
</dbReference>
<dbReference type="InterPro" id="IPR044298">
    <property type="entry name" value="MIG/MutY"/>
</dbReference>
<keyword evidence="7 13" id="KW-0227">DNA damage</keyword>
<dbReference type="GO" id="GO:0000701">
    <property type="term" value="F:purine-specific mismatch base pair DNA N-glycosylase activity"/>
    <property type="evidence" value="ECO:0007669"/>
    <property type="project" value="UniProtKB-EC"/>
</dbReference>
<evidence type="ECO:0000256" key="6">
    <source>
        <dbReference type="ARBA" id="ARBA00022723"/>
    </source>
</evidence>
<dbReference type="SMART" id="SM00525">
    <property type="entry name" value="FES"/>
    <property type="match status" value="1"/>
</dbReference>
<evidence type="ECO:0000256" key="3">
    <source>
        <dbReference type="ARBA" id="ARBA00012045"/>
    </source>
</evidence>
<dbReference type="EMBL" id="CP003547">
    <property type="protein sequence ID" value="AFP85838.1"/>
    <property type="molecule type" value="Genomic_DNA"/>
</dbReference>
<dbReference type="InterPro" id="IPR029119">
    <property type="entry name" value="MutY_C"/>
</dbReference>
<dbReference type="GO" id="GO:0006284">
    <property type="term" value="P:base-excision repair"/>
    <property type="evidence" value="ECO:0007669"/>
    <property type="project" value="UniProtKB-UniRule"/>
</dbReference>
<dbReference type="PANTHER" id="PTHR42944">
    <property type="entry name" value="ADENINE DNA GLYCOSYLASE"/>
    <property type="match status" value="1"/>
</dbReference>
<evidence type="ECO:0000259" key="14">
    <source>
        <dbReference type="Pfam" id="PF14815"/>
    </source>
</evidence>
<evidence type="ECO:0000256" key="7">
    <source>
        <dbReference type="ARBA" id="ARBA00022763"/>
    </source>
</evidence>
<evidence type="ECO:0000256" key="1">
    <source>
        <dbReference type="ARBA" id="ARBA00000843"/>
    </source>
</evidence>
<evidence type="ECO:0000313" key="16">
    <source>
        <dbReference type="Proteomes" id="UP000003937"/>
    </source>
</evidence>
<evidence type="ECO:0000256" key="8">
    <source>
        <dbReference type="ARBA" id="ARBA00022801"/>
    </source>
</evidence>
<dbReference type="Gene3D" id="3.90.79.10">
    <property type="entry name" value="Nucleoside Triphosphate Pyrophosphohydrolase"/>
    <property type="match status" value="1"/>
</dbReference>
<dbReference type="Proteomes" id="UP000003937">
    <property type="component" value="Chromosome"/>
</dbReference>
<dbReference type="Gene3D" id="1.10.1670.10">
    <property type="entry name" value="Helix-hairpin-Helix base-excision DNA repair enzymes (C-terminal)"/>
    <property type="match status" value="1"/>
</dbReference>
<dbReference type="GO" id="GO:0006298">
    <property type="term" value="P:mismatch repair"/>
    <property type="evidence" value="ECO:0007669"/>
    <property type="project" value="TreeGrafter"/>
</dbReference>
<dbReference type="GO" id="GO:0051539">
    <property type="term" value="F:4 iron, 4 sulfur cluster binding"/>
    <property type="evidence" value="ECO:0007669"/>
    <property type="project" value="UniProtKB-UniRule"/>
</dbReference>
<proteinExistence type="inferred from homology"/>
<reference evidence="15 16" key="1">
    <citation type="journal article" date="2012" name="Mol. Biol. Evol.">
        <title>Genome reduction and co-evolution between the primary and secondary bacterial symbionts of psyllids.</title>
        <authorList>
            <person name="Sloan D.B."/>
            <person name="Moran N.A."/>
        </authorList>
    </citation>
    <scope>NUCLEOTIDE SEQUENCE [LARGE SCALE GENOMIC DNA]</scope>
    <source>
        <strain evidence="15">Hcub_S</strain>
    </source>
</reference>
<comment type="cofactor">
    <cofactor evidence="13">
        <name>[4Fe-4S] cluster</name>
        <dbReference type="ChEBI" id="CHEBI:49883"/>
    </cofactor>
    <text evidence="13">Binds 1 [4Fe-4S] cluster.</text>
</comment>
<keyword evidence="16" id="KW-1185">Reference proteome</keyword>
<keyword evidence="8 15" id="KW-0378">Hydrolase</keyword>
<dbReference type="PROSITE" id="PS00764">
    <property type="entry name" value="ENDONUCLEASE_III_1"/>
    <property type="match status" value="1"/>
</dbReference>
<dbReference type="KEGG" id="sehc:A35E_00549"/>
<keyword evidence="9 13" id="KW-0408">Iron</keyword>
<dbReference type="InterPro" id="IPR004035">
    <property type="entry name" value="Endouclease-III_FeS-bd_BS"/>
</dbReference>
<dbReference type="InterPro" id="IPR023170">
    <property type="entry name" value="HhH_base_excis_C"/>
</dbReference>
<comment type="function">
    <text evidence="13">Adenine glycosylase active on G-A mispairs.</text>
</comment>
<keyword evidence="11" id="KW-0234">DNA repair</keyword>